<accession>A0A432DT87</accession>
<gene>
    <name evidence="1" type="ORF">EJ377_16050</name>
</gene>
<organism evidence="1 2">
    <name type="scientific">Chryseobacterium arthrosphaerae</name>
    <dbReference type="NCBI Taxonomy" id="651561"/>
    <lineage>
        <taxon>Bacteria</taxon>
        <taxon>Pseudomonadati</taxon>
        <taxon>Bacteroidota</taxon>
        <taxon>Flavobacteriia</taxon>
        <taxon>Flavobacteriales</taxon>
        <taxon>Weeksellaceae</taxon>
        <taxon>Chryseobacterium group</taxon>
        <taxon>Chryseobacterium</taxon>
    </lineage>
</organism>
<evidence type="ECO:0000313" key="1">
    <source>
        <dbReference type="EMBL" id="RTZ46050.1"/>
    </source>
</evidence>
<reference evidence="1 2" key="1">
    <citation type="submission" date="2018-12" db="EMBL/GenBank/DDBJ databases">
        <title>Draft Genome Sequence of Chryseobacterium arthrosphaerae strain ED882-96 Isolated from the Blood of a Patient with Liver Cirrhosis in Taiwan.</title>
        <authorList>
            <person name="Lin J.-N."/>
            <person name="Lai C.-H."/>
            <person name="Yang C.-H."/>
            <person name="Huang Y.-H."/>
        </authorList>
    </citation>
    <scope>NUCLEOTIDE SEQUENCE [LARGE SCALE GENOMIC DNA]</scope>
    <source>
        <strain evidence="1 2">ED882-96</strain>
    </source>
</reference>
<dbReference type="EMBL" id="RYFC01000003">
    <property type="protein sequence ID" value="RTZ46050.1"/>
    <property type="molecule type" value="Genomic_DNA"/>
</dbReference>
<sequence>MINIPGNKSTPKKTLGDVEQKDFECIVTMINQTTVGFYTMGDYSGMTLQAINAFQIHKVDILILATNSKFKKPTIRINQFPDSHIIIKSVAKLKSVSNSNTENQKDCDHILSLL</sequence>
<proteinExistence type="predicted"/>
<evidence type="ECO:0000313" key="2">
    <source>
        <dbReference type="Proteomes" id="UP000276953"/>
    </source>
</evidence>
<dbReference type="AlphaFoldDB" id="A0A432DT87"/>
<comment type="caution">
    <text evidence="1">The sequence shown here is derived from an EMBL/GenBank/DDBJ whole genome shotgun (WGS) entry which is preliminary data.</text>
</comment>
<name>A0A432DT87_9FLAO</name>
<protein>
    <submittedName>
        <fullName evidence="1">Uncharacterized protein</fullName>
    </submittedName>
</protein>
<dbReference type="Proteomes" id="UP000276953">
    <property type="component" value="Unassembled WGS sequence"/>
</dbReference>